<dbReference type="AlphaFoldDB" id="A0A379K5Q1"/>
<gene>
    <name evidence="1" type="ORF">NCTC10860_02062</name>
</gene>
<protein>
    <submittedName>
        <fullName evidence="1">Uncharacterized protein</fullName>
    </submittedName>
</protein>
<accession>A0A379K5Q1</accession>
<dbReference type="RefSeq" id="WP_255311560.1">
    <property type="nucleotide sequence ID" value="NZ_UGUW01000004.1"/>
</dbReference>
<name>A0A379K5Q1_ECTOL</name>
<dbReference type="EMBL" id="UGUW01000004">
    <property type="protein sequence ID" value="SUD59752.1"/>
    <property type="molecule type" value="Genomic_DNA"/>
</dbReference>
<proteinExistence type="predicted"/>
<reference evidence="1 2" key="1">
    <citation type="submission" date="2018-06" db="EMBL/GenBank/DDBJ databases">
        <authorList>
            <consortium name="Pathogen Informatics"/>
            <person name="Doyle S."/>
        </authorList>
    </citation>
    <scope>NUCLEOTIDE SEQUENCE [LARGE SCALE GENOMIC DNA]</scope>
    <source>
        <strain evidence="1 2">NCTC10860</strain>
    </source>
</reference>
<organism evidence="1 2">
    <name type="scientific">Ectopseudomonas oleovorans</name>
    <name type="common">Pseudomonas oleovorans</name>
    <dbReference type="NCBI Taxonomy" id="301"/>
    <lineage>
        <taxon>Bacteria</taxon>
        <taxon>Pseudomonadati</taxon>
        <taxon>Pseudomonadota</taxon>
        <taxon>Gammaproteobacteria</taxon>
        <taxon>Pseudomonadales</taxon>
        <taxon>Pseudomonadaceae</taxon>
        <taxon>Ectopseudomonas</taxon>
    </lineage>
</organism>
<dbReference type="Proteomes" id="UP000254084">
    <property type="component" value="Unassembled WGS sequence"/>
</dbReference>
<evidence type="ECO:0000313" key="1">
    <source>
        <dbReference type="EMBL" id="SUD59752.1"/>
    </source>
</evidence>
<sequence length="145" mass="15616">MNEQNTHGMTAAKLAEQLNGIEYPASISRDLEAQAKAAGLLIVFGASDDLMEFRGAIHDEIGCCDGGTAYLGAGDLLQNDCDSEDCPHFARAKERAPKIEALWCEEPGYSWTYKTSIPHETFEVVEDGGPYCRGIVFALADLAGA</sequence>
<evidence type="ECO:0000313" key="2">
    <source>
        <dbReference type="Proteomes" id="UP000254084"/>
    </source>
</evidence>